<dbReference type="AlphaFoldDB" id="A0A076PFK2"/>
<sequence>MTASIIIWAPQGSGLGDVMTDKLRKHFGLTRIYEREVFEHQTVSLPANDHLIVARSHSAPLSKIRTISFANALKMMQGGTQTLPDGVRRPGIQKLAQQIQREHPKWTASRCLVEAKVLWTNKSMNGGAA</sequence>
<protein>
    <submittedName>
        <fullName evidence="1">Uncharacterized protein</fullName>
    </submittedName>
</protein>
<proteinExistence type="predicted"/>
<evidence type="ECO:0000313" key="2">
    <source>
        <dbReference type="Proteomes" id="UP000028782"/>
    </source>
</evidence>
<dbReference type="HOGENOM" id="CLU_1945089_0_0_4"/>
<dbReference type="RefSeq" id="WP_043371249.1">
    <property type="nucleotide sequence ID" value="NZ_CP006704.1"/>
</dbReference>
<evidence type="ECO:0000313" key="1">
    <source>
        <dbReference type="EMBL" id="AIJ45539.1"/>
    </source>
</evidence>
<accession>A0A076PFK2</accession>
<name>A0A076PFK2_COMTE</name>
<reference evidence="1 2" key="1">
    <citation type="journal article" date="2014" name="Genome Announc.">
        <title>Complete Genome Sequence of Polychlorinated Biphenyl Degrader Comamonas testosteroni TK102 (NBRC 109938).</title>
        <authorList>
            <person name="Fukuda K."/>
            <person name="Hosoyama A."/>
            <person name="Tsuchikane K."/>
            <person name="Ohji S."/>
            <person name="Yamazoe A."/>
            <person name="Fujita N."/>
            <person name="Shintani M."/>
            <person name="Kimbara K."/>
        </authorList>
    </citation>
    <scope>NUCLEOTIDE SEQUENCE [LARGE SCALE GENOMIC DNA]</scope>
    <source>
        <strain evidence="1">TK102</strain>
    </source>
</reference>
<dbReference type="KEGG" id="ctes:O987_06980"/>
<dbReference type="EMBL" id="CP006704">
    <property type="protein sequence ID" value="AIJ45539.1"/>
    <property type="molecule type" value="Genomic_DNA"/>
</dbReference>
<organism evidence="1 2">
    <name type="scientific">Comamonas testosteroni TK102</name>
    <dbReference type="NCBI Taxonomy" id="1392005"/>
    <lineage>
        <taxon>Bacteria</taxon>
        <taxon>Pseudomonadati</taxon>
        <taxon>Pseudomonadota</taxon>
        <taxon>Betaproteobacteria</taxon>
        <taxon>Burkholderiales</taxon>
        <taxon>Comamonadaceae</taxon>
        <taxon>Comamonas</taxon>
    </lineage>
</organism>
<gene>
    <name evidence="1" type="ORF">O987_06980</name>
</gene>
<dbReference type="Proteomes" id="UP000028782">
    <property type="component" value="Chromosome"/>
</dbReference>